<dbReference type="Proteomes" id="UP000321110">
    <property type="component" value="Unassembled WGS sequence"/>
</dbReference>
<dbReference type="Proteomes" id="UP001158058">
    <property type="component" value="Unassembled WGS sequence"/>
</dbReference>
<sequence length="287" mass="32416">MSVDLARTFLEITRCGSFVGAAERLHLTQTAVTARIQSLESQLNCSLFVRNRSGAKLTPNGEAFVDFANRMVLAWEAAQQELPLPDDCAEILHIGAEPSLCNPLMLRWVCALRQTMNKHAVHSHIGEGSNLVHRLEQGGLDAVLVYQPLYWPGMQVELLMEERLVQVRNPRQPLPYVYVDWGEDFRQRHNAALPGYARPAVSFNLGPLALQYILDVGGCGYFRRRVVQSHVDSGLLEWVEQAPEFTYPVYLVYPRERSSTALLQALDTLRQVAGADSDWSQRWDPMI</sequence>
<dbReference type="PRINTS" id="PR00039">
    <property type="entry name" value="HTHLYSR"/>
</dbReference>
<dbReference type="GO" id="GO:0003677">
    <property type="term" value="F:DNA binding"/>
    <property type="evidence" value="ECO:0007669"/>
    <property type="project" value="UniProtKB-KW"/>
</dbReference>
<dbReference type="RefSeq" id="WP_021699172.1">
    <property type="nucleotide sequence ID" value="NZ_AP024354.1"/>
</dbReference>
<dbReference type="Pfam" id="PF03466">
    <property type="entry name" value="LysR_substrate"/>
    <property type="match status" value="1"/>
</dbReference>
<protein>
    <submittedName>
        <fullName evidence="6 9">Transcriptional regulator</fullName>
    </submittedName>
</protein>
<dbReference type="InterPro" id="IPR050176">
    <property type="entry name" value="LTTR"/>
</dbReference>
<evidence type="ECO:0000256" key="4">
    <source>
        <dbReference type="ARBA" id="ARBA00023163"/>
    </source>
</evidence>
<evidence type="ECO:0000313" key="11">
    <source>
        <dbReference type="Proteomes" id="UP000887228"/>
    </source>
</evidence>
<keyword evidence="2" id="KW-0805">Transcription regulation</keyword>
<evidence type="ECO:0000256" key="2">
    <source>
        <dbReference type="ARBA" id="ARBA00023015"/>
    </source>
</evidence>
<keyword evidence="3" id="KW-0238">DNA-binding</keyword>
<dbReference type="SUPFAM" id="SSF46785">
    <property type="entry name" value="Winged helix' DNA-binding domain"/>
    <property type="match status" value="1"/>
</dbReference>
<reference evidence="6 11" key="2">
    <citation type="submission" date="2021-07" db="EMBL/GenBank/DDBJ databases">
        <title>Whole genome sequencing of carbapenem-resistant Pseudomonas spp. isolated in Japan.</title>
        <authorList>
            <person name="Suzuki M."/>
            <person name="Maehana S."/>
            <person name="Kitasato H."/>
        </authorList>
    </citation>
    <scope>NUCLEOTIDE SEQUENCE</scope>
    <source>
        <strain evidence="6">KAM435</strain>
        <strain evidence="7 11">KAM436</strain>
    </source>
</reference>
<reference evidence="9 10" key="1">
    <citation type="submission" date="2018-09" db="EMBL/GenBank/DDBJ databases">
        <title>Metagenome Assembled Genomes from an Advanced Water Purification Facility.</title>
        <authorList>
            <person name="Stamps B.W."/>
            <person name="Spear J.R."/>
        </authorList>
    </citation>
    <scope>NUCLEOTIDE SEQUENCE [LARGE SCALE GENOMIC DNA]</scope>
    <source>
        <strain evidence="9">Bin_52_1</strain>
    </source>
</reference>
<dbReference type="PANTHER" id="PTHR30579">
    <property type="entry name" value="TRANSCRIPTIONAL REGULATOR"/>
    <property type="match status" value="1"/>
</dbReference>
<dbReference type="SUPFAM" id="SSF53850">
    <property type="entry name" value="Periplasmic binding protein-like II"/>
    <property type="match status" value="1"/>
</dbReference>
<dbReference type="PROSITE" id="PS50931">
    <property type="entry name" value="HTH_LYSR"/>
    <property type="match status" value="1"/>
</dbReference>
<dbReference type="PANTHER" id="PTHR30579:SF8">
    <property type="entry name" value="HTH-TYPE TRANSCRIPTIONAL REGULATOR HDFR"/>
    <property type="match status" value="1"/>
</dbReference>
<name>A0A5C7WEQ8_AQUAC</name>
<dbReference type="Gene3D" id="1.10.10.10">
    <property type="entry name" value="Winged helix-like DNA-binding domain superfamily/Winged helix DNA-binding domain"/>
    <property type="match status" value="1"/>
</dbReference>
<evidence type="ECO:0000313" key="8">
    <source>
        <dbReference type="EMBL" id="MDH0143381.1"/>
    </source>
</evidence>
<proteinExistence type="inferred from homology"/>
<evidence type="ECO:0000256" key="1">
    <source>
        <dbReference type="ARBA" id="ARBA00009437"/>
    </source>
</evidence>
<accession>A0A5C7WEQ8</accession>
<comment type="caution">
    <text evidence="9">The sequence shown here is derived from an EMBL/GenBank/DDBJ whole genome shotgun (WGS) entry which is preliminary data.</text>
</comment>
<evidence type="ECO:0000256" key="3">
    <source>
        <dbReference type="ARBA" id="ARBA00023125"/>
    </source>
</evidence>
<dbReference type="FunFam" id="1.10.10.10:FF:000001">
    <property type="entry name" value="LysR family transcriptional regulator"/>
    <property type="match status" value="1"/>
</dbReference>
<dbReference type="Gene3D" id="3.40.190.10">
    <property type="entry name" value="Periplasmic binding protein-like II"/>
    <property type="match status" value="2"/>
</dbReference>
<dbReference type="EMBL" id="SSFO01000044">
    <property type="protein sequence ID" value="TXI35125.1"/>
    <property type="molecule type" value="Genomic_DNA"/>
</dbReference>
<evidence type="ECO:0000313" key="10">
    <source>
        <dbReference type="Proteomes" id="UP000321110"/>
    </source>
</evidence>
<evidence type="ECO:0000313" key="6">
    <source>
        <dbReference type="EMBL" id="GIZ88475.1"/>
    </source>
</evidence>
<dbReference type="InterPro" id="IPR005119">
    <property type="entry name" value="LysR_subst-bd"/>
</dbReference>
<evidence type="ECO:0000313" key="7">
    <source>
        <dbReference type="EMBL" id="GIZ93131.1"/>
    </source>
</evidence>
<evidence type="ECO:0000259" key="5">
    <source>
        <dbReference type="PROSITE" id="PS50931"/>
    </source>
</evidence>
<dbReference type="AlphaFoldDB" id="A0A5C7WEQ8"/>
<reference evidence="8" key="3">
    <citation type="submission" date="2022-09" db="EMBL/GenBank/DDBJ databases">
        <title>Intensive care unit water sources are persistently colonized with multi-drug resistant bacteria and are the site of extensive horizontal gene transfer of antibiotic resistance genes.</title>
        <authorList>
            <person name="Diorio-Toth L."/>
        </authorList>
    </citation>
    <scope>NUCLEOTIDE SEQUENCE</scope>
    <source>
        <strain evidence="8">GD04146</strain>
    </source>
</reference>
<dbReference type="GO" id="GO:0003700">
    <property type="term" value="F:DNA-binding transcription factor activity"/>
    <property type="evidence" value="ECO:0007669"/>
    <property type="project" value="InterPro"/>
</dbReference>
<dbReference type="Pfam" id="PF00126">
    <property type="entry name" value="HTH_1"/>
    <property type="match status" value="1"/>
</dbReference>
<dbReference type="InterPro" id="IPR000847">
    <property type="entry name" value="LysR_HTH_N"/>
</dbReference>
<dbReference type="Proteomes" id="UP000887228">
    <property type="component" value="Unassembled WGS sequence"/>
</dbReference>
<evidence type="ECO:0000313" key="9">
    <source>
        <dbReference type="EMBL" id="TXI35125.1"/>
    </source>
</evidence>
<dbReference type="Proteomes" id="UP000887212">
    <property type="component" value="Unassembled WGS sequence"/>
</dbReference>
<gene>
    <name evidence="9" type="ORF">E6Q69_02345</name>
    <name evidence="6" type="ORF">KAM435_18020</name>
    <name evidence="7" type="ORF">KAM436_20990</name>
    <name evidence="8" type="ORF">N7380_13735</name>
</gene>
<feature type="domain" description="HTH lysR-type" evidence="5">
    <location>
        <begin position="1"/>
        <end position="58"/>
    </location>
</feature>
<dbReference type="EMBL" id="BPMT01000007">
    <property type="protein sequence ID" value="GIZ93131.1"/>
    <property type="molecule type" value="Genomic_DNA"/>
</dbReference>
<keyword evidence="4" id="KW-0804">Transcription</keyword>
<dbReference type="InterPro" id="IPR036388">
    <property type="entry name" value="WH-like_DNA-bd_sf"/>
</dbReference>
<comment type="similarity">
    <text evidence="1">Belongs to the LysR transcriptional regulatory family.</text>
</comment>
<dbReference type="EMBL" id="BPMS01000005">
    <property type="protein sequence ID" value="GIZ88475.1"/>
    <property type="molecule type" value="Genomic_DNA"/>
</dbReference>
<dbReference type="EMBL" id="JAODZF010000008">
    <property type="protein sequence ID" value="MDH0143381.1"/>
    <property type="molecule type" value="Genomic_DNA"/>
</dbReference>
<organism evidence="9 10">
    <name type="scientific">Aquipseudomonas alcaligenes</name>
    <name type="common">Pseudomonas alcaligenes</name>
    <dbReference type="NCBI Taxonomy" id="43263"/>
    <lineage>
        <taxon>Bacteria</taxon>
        <taxon>Pseudomonadati</taxon>
        <taxon>Pseudomonadota</taxon>
        <taxon>Gammaproteobacteria</taxon>
        <taxon>Pseudomonadales</taxon>
        <taxon>Pseudomonadaceae</taxon>
        <taxon>Aquipseudomonas</taxon>
    </lineage>
</organism>
<dbReference type="InterPro" id="IPR036390">
    <property type="entry name" value="WH_DNA-bd_sf"/>
</dbReference>